<name>A0A0C9XSQ0_9AGAR</name>
<accession>A0A0C9XSQ0</accession>
<protein>
    <submittedName>
        <fullName evidence="1">Uncharacterized protein</fullName>
    </submittedName>
</protein>
<dbReference type="HOGENOM" id="CLU_2886174_0_0_1"/>
<dbReference type="EMBL" id="KN838618">
    <property type="protein sequence ID" value="KIK00787.1"/>
    <property type="molecule type" value="Genomic_DNA"/>
</dbReference>
<evidence type="ECO:0000313" key="2">
    <source>
        <dbReference type="Proteomes" id="UP000054477"/>
    </source>
</evidence>
<sequence>MPTTTRTVTKCIDAEEGWASELRCYLSTMQKDMTKKTNLFDWWQFSSVRFFAPKTGNRGPQPV</sequence>
<dbReference type="Proteomes" id="UP000054477">
    <property type="component" value="Unassembled WGS sequence"/>
</dbReference>
<dbReference type="OrthoDB" id="10504405at2759"/>
<reference evidence="2" key="2">
    <citation type="submission" date="2015-01" db="EMBL/GenBank/DDBJ databases">
        <title>Evolutionary Origins and Diversification of the Mycorrhizal Mutualists.</title>
        <authorList>
            <consortium name="DOE Joint Genome Institute"/>
            <consortium name="Mycorrhizal Genomics Consortium"/>
            <person name="Kohler A."/>
            <person name="Kuo A."/>
            <person name="Nagy L.G."/>
            <person name="Floudas D."/>
            <person name="Copeland A."/>
            <person name="Barry K.W."/>
            <person name="Cichocki N."/>
            <person name="Veneault-Fourrey C."/>
            <person name="LaButti K."/>
            <person name="Lindquist E.A."/>
            <person name="Lipzen A."/>
            <person name="Lundell T."/>
            <person name="Morin E."/>
            <person name="Murat C."/>
            <person name="Riley R."/>
            <person name="Ohm R."/>
            <person name="Sun H."/>
            <person name="Tunlid A."/>
            <person name="Henrissat B."/>
            <person name="Grigoriev I.V."/>
            <person name="Hibbett D.S."/>
            <person name="Martin F."/>
        </authorList>
    </citation>
    <scope>NUCLEOTIDE SEQUENCE [LARGE SCALE GENOMIC DNA]</scope>
    <source>
        <strain evidence="2">LaAM-08-1</strain>
    </source>
</reference>
<evidence type="ECO:0000313" key="1">
    <source>
        <dbReference type="EMBL" id="KIK00787.1"/>
    </source>
</evidence>
<reference evidence="1 2" key="1">
    <citation type="submission" date="2014-04" db="EMBL/GenBank/DDBJ databases">
        <authorList>
            <consortium name="DOE Joint Genome Institute"/>
            <person name="Kuo A."/>
            <person name="Kohler A."/>
            <person name="Nagy L.G."/>
            <person name="Floudas D."/>
            <person name="Copeland A."/>
            <person name="Barry K.W."/>
            <person name="Cichocki N."/>
            <person name="Veneault-Fourrey C."/>
            <person name="LaButti K."/>
            <person name="Lindquist E.A."/>
            <person name="Lipzen A."/>
            <person name="Lundell T."/>
            <person name="Morin E."/>
            <person name="Murat C."/>
            <person name="Sun H."/>
            <person name="Tunlid A."/>
            <person name="Henrissat B."/>
            <person name="Grigoriev I.V."/>
            <person name="Hibbett D.S."/>
            <person name="Martin F."/>
            <person name="Nordberg H.P."/>
            <person name="Cantor M.N."/>
            <person name="Hua S.X."/>
        </authorList>
    </citation>
    <scope>NUCLEOTIDE SEQUENCE [LARGE SCALE GENOMIC DNA]</scope>
    <source>
        <strain evidence="1 2">LaAM-08-1</strain>
    </source>
</reference>
<gene>
    <name evidence="1" type="ORF">K443DRAFT_7373</name>
</gene>
<dbReference type="AlphaFoldDB" id="A0A0C9XSQ0"/>
<keyword evidence="2" id="KW-1185">Reference proteome</keyword>
<proteinExistence type="predicted"/>
<organism evidence="1 2">
    <name type="scientific">Laccaria amethystina LaAM-08-1</name>
    <dbReference type="NCBI Taxonomy" id="1095629"/>
    <lineage>
        <taxon>Eukaryota</taxon>
        <taxon>Fungi</taxon>
        <taxon>Dikarya</taxon>
        <taxon>Basidiomycota</taxon>
        <taxon>Agaricomycotina</taxon>
        <taxon>Agaricomycetes</taxon>
        <taxon>Agaricomycetidae</taxon>
        <taxon>Agaricales</taxon>
        <taxon>Agaricineae</taxon>
        <taxon>Hydnangiaceae</taxon>
        <taxon>Laccaria</taxon>
    </lineage>
</organism>